<protein>
    <submittedName>
        <fullName evidence="4">T9SS C-terminal target domain-containing protein</fullName>
    </submittedName>
</protein>
<evidence type="ECO:0000313" key="4">
    <source>
        <dbReference type="EMBL" id="RFC54725.1"/>
    </source>
</evidence>
<keyword evidence="1" id="KW-0732">Signal</keyword>
<gene>
    <name evidence="4" type="ORF">DXU93_06990</name>
</gene>
<evidence type="ECO:0000259" key="2">
    <source>
        <dbReference type="Pfam" id="PF18962"/>
    </source>
</evidence>
<dbReference type="InterPro" id="IPR055353">
    <property type="entry name" value="DUF7619"/>
</dbReference>
<name>A0A3E1EYT5_9FLAO</name>
<reference evidence="4 5" key="1">
    <citation type="submission" date="2018-08" db="EMBL/GenBank/DDBJ databases">
        <title>The draft genome squence of Brumimicrobium sp. N62.</title>
        <authorList>
            <person name="Du Z.-J."/>
            <person name="Luo H.-R."/>
        </authorList>
    </citation>
    <scope>NUCLEOTIDE SEQUENCE [LARGE SCALE GENOMIC DNA]</scope>
    <source>
        <strain evidence="4 5">N62</strain>
    </source>
</reference>
<dbReference type="InterPro" id="IPR028994">
    <property type="entry name" value="Integrin_alpha_N"/>
</dbReference>
<dbReference type="InterPro" id="IPR026444">
    <property type="entry name" value="Secre_tail"/>
</dbReference>
<proteinExistence type="predicted"/>
<feature type="domain" description="Secretion system C-terminal sorting" evidence="2">
    <location>
        <begin position="1642"/>
        <end position="1707"/>
    </location>
</feature>
<dbReference type="SUPFAM" id="SSF69318">
    <property type="entry name" value="Integrin alpha N-terminal domain"/>
    <property type="match status" value="2"/>
</dbReference>
<accession>A0A3E1EYT5</accession>
<dbReference type="Pfam" id="PF18962">
    <property type="entry name" value="Por_Secre_tail"/>
    <property type="match status" value="1"/>
</dbReference>
<evidence type="ECO:0000256" key="1">
    <source>
        <dbReference type="ARBA" id="ARBA00022729"/>
    </source>
</evidence>
<dbReference type="EMBL" id="QURB01000003">
    <property type="protein sequence ID" value="RFC54725.1"/>
    <property type="molecule type" value="Genomic_DNA"/>
</dbReference>
<comment type="caution">
    <text evidence="4">The sequence shown here is derived from an EMBL/GenBank/DDBJ whole genome shotgun (WGS) entry which is preliminary data.</text>
</comment>
<sequence length="1711" mass="191028">MKSLITLSYLLLFGFSVIGQSSFLHHQYPRIATPNMGEEIEFADFDNDGYKELFNYIGNGNARIYNASINGIDSLGFTEFQVGNNRILTDWNNDGLLDIVFHNSSIQWVENMGNFVFDAPEVLSSSPLFWIKSADINTDSYIDLYSYINNTINFFINQSGTNSTSNFSVTVPYNINVSDVDIKFNDIENDGLQEMFVKAKSNKIYIYTQTGSMDYTLQDSIVSNSIGPTERESMHFQDLNNDGNEEIVIKKGTILHVLQWTSGYDYNFVYSGNIDYQSQTGAGNPQALEFNEFYDVDQNGFSDIIIGNSIFFNNGSFSFNNVAINTSNQIYEGTHRCHDIDNNGYTDVCYVATAGNSYSEIGFFHRENTTSQSLDTKSTVWNFWNDAFSVNVTVDYENDGDIDNVSYTTGKIVLWENINDSLFPIELGGSLPYFTYDLNTVDINQDSLPDFLWSSEDNFTAQHGYLINGGSNGTFSNIKMDLKLVADIDGDGKDELFYHNRNSGGSGSSDKILMYELNSGVPVLASTVLQWSQFNVSDVIVKLADYDLDGLKDVIIQHEAPGYNKIRMAHNDGSNNFSWGQVLSMDCKELVGVFDSNGDQFPEIHWLDSNNKIYRHINNAGTFGSQQTYYTLPSGSFSGAKGFSTDFNNDYLTDLIIQSDTRQWQLKSTGIGLQLIHTETASNIITRIEDLDEDGDDDFVAGDTWYENTNNNIFSTKGSVYFDMNTNGDFDQGTDLMFPSFPLELNNNWLTTYTDNSGNFNASLGADSSYVFSIASAFTNYFTATTTPYPSEVNVNLNSPIDSISIGVTNTNNNSLDDLFDTNLSGSRCNEQGRMFLQTQNISPEVVDLEIKVTIPANTSFSSSNQPSTQIGDTVIWQLTGVTPFEISQFYADFNLPGTAFMMDTMNFYSSAKFTGSSNTRVLRDTLSQIVTCAYDPNDKNITMTEFIYEGDSVYSFKDETEYMIRFQNTGNDTAVDILIHDQLSNLFDWSTAKPISASHSYNFTVDTNGIVNVKFKNIHLPDSNVNFLGSMGYIKFKVDYDPTSPTFEPVKNHALIYFDQNPPIVTNVHKFYRVNCLDFVNPTNQSNSFCYVDTISVSNNDYGLPFDYEWSIGSYTDYTKDSSVIPFDTAGFQSFSMKIFGFGCSSDTSIFMDVKPIPLVTISIGDTNACQGQQLYMTSNQNAMWQVNGSIQSSSSSSFSTYPNSTSVIRASVETNGCLGEKEILVDVISEPSSFHSIDNSLVYPGYNPICLDDTVILNSNYDSIIFHVDYMHGPQTDFDDTTTAIVIPVDPTETGLWITSQLSYLGCDFSNNIYFELFSPDSYTLEANNGSLPIQAENTNHYCDENSITVDLNLDVDWYYNGNLINSGIYCDATQSGIYTWVDSCGLSSWFEIVNNNSNSSSHNITICEGENFTAPDGTYFTNVTSAFSHNSTFTNQDGCDSIVTSNVNVLNTVHETEFVEICKQFTWVDGNTYFQSTNSPTYTYSSVITGCDSIVTLNLTIKPPINTTDFKEACVEYTWIDGITYTESTDTPTDTLTSIGGCDSIVTLDLIIKPNPDTDIYQNDSLLNVFYQATTYQWLNCDNNYNPVLGATNRFFVPPNGGSYAAEINLDGCIDTSECISIEFVDIPNYYKNKLSLTPNPADEKIFITGLNEIPGIISVQVISITGKLVKELNGKSHDIIVRDLSKGEYFVRIIHAKGIEMLKFIKT</sequence>
<feature type="domain" description="DUF7619" evidence="3">
    <location>
        <begin position="936"/>
        <end position="1069"/>
    </location>
</feature>
<dbReference type="OrthoDB" id="1110367at2"/>
<organism evidence="4 5">
    <name type="scientific">Brumimicrobium aurantiacum</name>
    <dbReference type="NCBI Taxonomy" id="1737063"/>
    <lineage>
        <taxon>Bacteria</taxon>
        <taxon>Pseudomonadati</taxon>
        <taxon>Bacteroidota</taxon>
        <taxon>Flavobacteriia</taxon>
        <taxon>Flavobacteriales</taxon>
        <taxon>Crocinitomicaceae</taxon>
        <taxon>Brumimicrobium</taxon>
    </lineage>
</organism>
<dbReference type="NCBIfam" id="TIGR04183">
    <property type="entry name" value="Por_Secre_tail"/>
    <property type="match status" value="1"/>
</dbReference>
<dbReference type="Pfam" id="PF24595">
    <property type="entry name" value="DUF7619"/>
    <property type="match status" value="1"/>
</dbReference>
<dbReference type="Proteomes" id="UP000257127">
    <property type="component" value="Unassembled WGS sequence"/>
</dbReference>
<dbReference type="RefSeq" id="WP_116880559.1">
    <property type="nucleotide sequence ID" value="NZ_QURB01000003.1"/>
</dbReference>
<evidence type="ECO:0000259" key="3">
    <source>
        <dbReference type="Pfam" id="PF24595"/>
    </source>
</evidence>
<keyword evidence="5" id="KW-1185">Reference proteome</keyword>
<evidence type="ECO:0000313" key="5">
    <source>
        <dbReference type="Proteomes" id="UP000257127"/>
    </source>
</evidence>